<dbReference type="RefSeq" id="WP_178367386.1">
    <property type="nucleotide sequence ID" value="NZ_JACADJ010000052.1"/>
</dbReference>
<organism evidence="2 3">
    <name type="scientific">Desulfobacter latus</name>
    <dbReference type="NCBI Taxonomy" id="2292"/>
    <lineage>
        <taxon>Bacteria</taxon>
        <taxon>Pseudomonadati</taxon>
        <taxon>Thermodesulfobacteriota</taxon>
        <taxon>Desulfobacteria</taxon>
        <taxon>Desulfobacterales</taxon>
        <taxon>Desulfobacteraceae</taxon>
        <taxon>Desulfobacter</taxon>
    </lineage>
</organism>
<comment type="caution">
    <text evidence="2">The sequence shown here is derived from an EMBL/GenBank/DDBJ whole genome shotgun (WGS) entry which is preliminary data.</text>
</comment>
<feature type="transmembrane region" description="Helical" evidence="1">
    <location>
        <begin position="41"/>
        <end position="61"/>
    </location>
</feature>
<evidence type="ECO:0000256" key="1">
    <source>
        <dbReference type="SAM" id="Phobius"/>
    </source>
</evidence>
<protein>
    <recommendedName>
        <fullName evidence="4">Cytochrome oxidase subunit III</fullName>
    </recommendedName>
</protein>
<feature type="transmembrane region" description="Helical" evidence="1">
    <location>
        <begin position="14"/>
        <end position="35"/>
    </location>
</feature>
<reference evidence="2 3" key="1">
    <citation type="submission" date="2020-06" db="EMBL/GenBank/DDBJ databases">
        <title>High-quality draft genome of sulfate reducer Desulfobacter latus type strain AcrS2 isolated from marine sediment.</title>
        <authorList>
            <person name="Hoppe M."/>
            <person name="Larsen C.K."/>
            <person name="Marshall I.P.G."/>
            <person name="Schramm A."/>
            <person name="Marietou A.G."/>
        </authorList>
    </citation>
    <scope>NUCLEOTIDE SEQUENCE [LARGE SCALE GENOMIC DNA]</scope>
    <source>
        <strain evidence="2 3">AcRS2</strain>
    </source>
</reference>
<evidence type="ECO:0000313" key="2">
    <source>
        <dbReference type="EMBL" id="NWH05931.1"/>
    </source>
</evidence>
<accession>A0A850T4C0</accession>
<proteinExistence type="predicted"/>
<sequence>MKKIERNHKEKEDMLHLVGWILFVLCAIFFIASSLKNQDTLTFIGSVLFLISCLVFIIPLVRRINNSENEKTKSYNTATVADAKSRAAE</sequence>
<dbReference type="AlphaFoldDB" id="A0A850T4C0"/>
<evidence type="ECO:0000313" key="3">
    <source>
        <dbReference type="Proteomes" id="UP000553343"/>
    </source>
</evidence>
<dbReference type="Proteomes" id="UP000553343">
    <property type="component" value="Unassembled WGS sequence"/>
</dbReference>
<name>A0A850T4C0_9BACT</name>
<keyword evidence="1" id="KW-0812">Transmembrane</keyword>
<gene>
    <name evidence="2" type="ORF">HXW94_13200</name>
</gene>
<keyword evidence="3" id="KW-1185">Reference proteome</keyword>
<dbReference type="EMBL" id="JACADJ010000052">
    <property type="protein sequence ID" value="NWH05931.1"/>
    <property type="molecule type" value="Genomic_DNA"/>
</dbReference>
<keyword evidence="1" id="KW-0472">Membrane</keyword>
<keyword evidence="1" id="KW-1133">Transmembrane helix</keyword>
<evidence type="ECO:0008006" key="4">
    <source>
        <dbReference type="Google" id="ProtNLM"/>
    </source>
</evidence>